<feature type="region of interest" description="Disordered" evidence="1">
    <location>
        <begin position="41"/>
        <end position="62"/>
    </location>
</feature>
<dbReference type="Proteomes" id="UP000757461">
    <property type="component" value="Unassembled WGS sequence"/>
</dbReference>
<reference evidence="2" key="1">
    <citation type="submission" date="2020-04" db="EMBL/GenBank/DDBJ databases">
        <title>Deep metagenomics examines the oral microbiome during advanced dental caries in children, revealing novel taxa and co-occurrences with host molecules.</title>
        <authorList>
            <person name="Baker J.L."/>
            <person name="Morton J.T."/>
            <person name="Dinis M."/>
            <person name="Alvarez R."/>
            <person name="Tran N.C."/>
            <person name="Knight R."/>
            <person name="Edlund A."/>
        </authorList>
    </citation>
    <scope>NUCLEOTIDE SEQUENCE</scope>
    <source>
        <strain evidence="2">JCVI_25_bin.9</strain>
    </source>
</reference>
<organism evidence="2 3">
    <name type="scientific">Prevotella histicola</name>
    <dbReference type="NCBI Taxonomy" id="470565"/>
    <lineage>
        <taxon>Bacteria</taxon>
        <taxon>Pseudomonadati</taxon>
        <taxon>Bacteroidota</taxon>
        <taxon>Bacteroidia</taxon>
        <taxon>Bacteroidales</taxon>
        <taxon>Prevotellaceae</taxon>
        <taxon>Prevotella</taxon>
    </lineage>
</organism>
<evidence type="ECO:0000313" key="2">
    <source>
        <dbReference type="EMBL" id="MBF1415666.1"/>
    </source>
</evidence>
<sequence>MELKKIYNRPTITVFETQIECPLLDSSQDDHADSKQQRFVFEEEEENPKFEWGSTWNVDSKD</sequence>
<evidence type="ECO:0000313" key="3">
    <source>
        <dbReference type="Proteomes" id="UP000757461"/>
    </source>
</evidence>
<protein>
    <submittedName>
        <fullName evidence="2">Uncharacterized protein</fullName>
    </submittedName>
</protein>
<name>A0A930N5D9_9BACT</name>
<proteinExistence type="predicted"/>
<comment type="caution">
    <text evidence="2">The sequence shown here is derived from an EMBL/GenBank/DDBJ whole genome shotgun (WGS) entry which is preliminary data.</text>
</comment>
<dbReference type="AlphaFoldDB" id="A0A930N5D9"/>
<gene>
    <name evidence="2" type="ORF">HXN33_08825</name>
</gene>
<dbReference type="EMBL" id="JABZSQ010000189">
    <property type="protein sequence ID" value="MBF1415666.1"/>
    <property type="molecule type" value="Genomic_DNA"/>
</dbReference>
<evidence type="ECO:0000256" key="1">
    <source>
        <dbReference type="SAM" id="MobiDB-lite"/>
    </source>
</evidence>
<accession>A0A930N5D9</accession>